<evidence type="ECO:0000256" key="4">
    <source>
        <dbReference type="ARBA" id="ARBA00022692"/>
    </source>
</evidence>
<dbReference type="GO" id="GO:0005886">
    <property type="term" value="C:plasma membrane"/>
    <property type="evidence" value="ECO:0007669"/>
    <property type="project" value="UniProtKB-SubCell"/>
</dbReference>
<evidence type="ECO:0000256" key="3">
    <source>
        <dbReference type="ARBA" id="ARBA00022475"/>
    </source>
</evidence>
<name>A0A329LML7_9BACL</name>
<comment type="caution">
    <text evidence="9">The sequence shown here is derived from an EMBL/GenBank/DDBJ whole genome shotgun (WGS) entry which is preliminary data.</text>
</comment>
<dbReference type="PROSITE" id="PS50928">
    <property type="entry name" value="ABC_TM1"/>
    <property type="match status" value="1"/>
</dbReference>
<evidence type="ECO:0000313" key="10">
    <source>
        <dbReference type="Proteomes" id="UP000250369"/>
    </source>
</evidence>
<dbReference type="PANTHER" id="PTHR43227:SF11">
    <property type="entry name" value="BLL4140 PROTEIN"/>
    <property type="match status" value="1"/>
</dbReference>
<dbReference type="SUPFAM" id="SSF161098">
    <property type="entry name" value="MetI-like"/>
    <property type="match status" value="1"/>
</dbReference>
<keyword evidence="10" id="KW-1185">Reference proteome</keyword>
<dbReference type="EMBL" id="QMFB01000061">
    <property type="protein sequence ID" value="RAV08312.1"/>
    <property type="molecule type" value="Genomic_DNA"/>
</dbReference>
<evidence type="ECO:0000313" key="9">
    <source>
        <dbReference type="EMBL" id="RAV08312.1"/>
    </source>
</evidence>
<sequence>MHDDLLLEEKRMIKRINSTRLQLALMSIPFMLLVFVFNYVPLFGWVMAFVEYIPGLPITESKFVGLKYFGQVFSYGTELYTALINSLVLGLLNFLVSPIPMIVAIMLHEMRRMRVRRSVQTAITLPNFISMTIVYAVFFFFFSVDGGLVNDFLLRIGLISEPFNLLGNEGATWVFQTFVLIWKTAGWGAIIYLGAINSIDLQLYDAASVDGAGRFRQVLHVTLPGLMPTFMIMMLLGIGNLLNYNFEQIYVFHNALVHDKIMTLDYYIYLIGLVKFDFSFSTAVGLYKTLVSLVLLFVINGVIKKIYGYSII</sequence>
<reference evidence="9 10" key="1">
    <citation type="journal article" date="2009" name="Int. J. Syst. Evol. Microbiol.">
        <title>Paenibacillus contaminans sp. nov., isolated from a contaminated laboratory plate.</title>
        <authorList>
            <person name="Chou J.H."/>
            <person name="Lee J.H."/>
            <person name="Lin M.C."/>
            <person name="Chang P.S."/>
            <person name="Arun A.B."/>
            <person name="Young C.C."/>
            <person name="Chen W.M."/>
        </authorList>
    </citation>
    <scope>NUCLEOTIDE SEQUENCE [LARGE SCALE GENOMIC DNA]</scope>
    <source>
        <strain evidence="9 10">CKOBP-6</strain>
    </source>
</reference>
<evidence type="ECO:0000259" key="8">
    <source>
        <dbReference type="PROSITE" id="PS50928"/>
    </source>
</evidence>
<dbReference type="InterPro" id="IPR035906">
    <property type="entry name" value="MetI-like_sf"/>
</dbReference>
<accession>A0A329LML7</accession>
<feature type="transmembrane region" description="Helical" evidence="7">
    <location>
        <begin position="218"/>
        <end position="238"/>
    </location>
</feature>
<dbReference type="AlphaFoldDB" id="A0A329LML7"/>
<keyword evidence="6 7" id="KW-0472">Membrane</keyword>
<feature type="transmembrane region" description="Helical" evidence="7">
    <location>
        <begin position="82"/>
        <end position="107"/>
    </location>
</feature>
<evidence type="ECO:0000256" key="5">
    <source>
        <dbReference type="ARBA" id="ARBA00022989"/>
    </source>
</evidence>
<keyword evidence="4 7" id="KW-0812">Transmembrane</keyword>
<evidence type="ECO:0000256" key="1">
    <source>
        <dbReference type="ARBA" id="ARBA00004651"/>
    </source>
</evidence>
<evidence type="ECO:0000256" key="2">
    <source>
        <dbReference type="ARBA" id="ARBA00022448"/>
    </source>
</evidence>
<dbReference type="PANTHER" id="PTHR43227">
    <property type="entry name" value="BLL4140 PROTEIN"/>
    <property type="match status" value="1"/>
</dbReference>
<comment type="similarity">
    <text evidence="7">Belongs to the binding-protein-dependent transport system permease family.</text>
</comment>
<feature type="transmembrane region" description="Helical" evidence="7">
    <location>
        <begin position="119"/>
        <end position="142"/>
    </location>
</feature>
<dbReference type="GO" id="GO:0055085">
    <property type="term" value="P:transmembrane transport"/>
    <property type="evidence" value="ECO:0007669"/>
    <property type="project" value="InterPro"/>
</dbReference>
<feature type="domain" description="ABC transmembrane type-1" evidence="8">
    <location>
        <begin position="83"/>
        <end position="299"/>
    </location>
</feature>
<feature type="transmembrane region" description="Helical" evidence="7">
    <location>
        <begin position="285"/>
        <end position="303"/>
    </location>
</feature>
<keyword evidence="5 7" id="KW-1133">Transmembrane helix</keyword>
<protein>
    <submittedName>
        <fullName evidence="9">Sugar ABC transporter permease</fullName>
    </submittedName>
</protein>
<organism evidence="9 10">
    <name type="scientific">Paenibacillus contaminans</name>
    <dbReference type="NCBI Taxonomy" id="450362"/>
    <lineage>
        <taxon>Bacteria</taxon>
        <taxon>Bacillati</taxon>
        <taxon>Bacillota</taxon>
        <taxon>Bacilli</taxon>
        <taxon>Bacillales</taxon>
        <taxon>Paenibacillaceae</taxon>
        <taxon>Paenibacillus</taxon>
    </lineage>
</organism>
<keyword evidence="2 7" id="KW-0813">Transport</keyword>
<gene>
    <name evidence="9" type="ORF">DQG23_41295</name>
</gene>
<dbReference type="InterPro" id="IPR000515">
    <property type="entry name" value="MetI-like"/>
</dbReference>
<feature type="transmembrane region" description="Helical" evidence="7">
    <location>
        <begin position="173"/>
        <end position="197"/>
    </location>
</feature>
<dbReference type="Pfam" id="PF00528">
    <property type="entry name" value="BPD_transp_1"/>
    <property type="match status" value="1"/>
</dbReference>
<dbReference type="Proteomes" id="UP000250369">
    <property type="component" value="Unassembled WGS sequence"/>
</dbReference>
<proteinExistence type="inferred from homology"/>
<evidence type="ECO:0000256" key="6">
    <source>
        <dbReference type="ARBA" id="ARBA00023136"/>
    </source>
</evidence>
<dbReference type="InterPro" id="IPR050809">
    <property type="entry name" value="UgpAE/MalFG_permease"/>
</dbReference>
<comment type="subcellular location">
    <subcellularLocation>
        <location evidence="1 7">Cell membrane</location>
        <topology evidence="1 7">Multi-pass membrane protein</topology>
    </subcellularLocation>
</comment>
<dbReference type="Gene3D" id="1.10.3720.10">
    <property type="entry name" value="MetI-like"/>
    <property type="match status" value="1"/>
</dbReference>
<feature type="transmembrane region" description="Helical" evidence="7">
    <location>
        <begin position="21"/>
        <end position="40"/>
    </location>
</feature>
<keyword evidence="3" id="KW-1003">Cell membrane</keyword>
<evidence type="ECO:0000256" key="7">
    <source>
        <dbReference type="RuleBase" id="RU363032"/>
    </source>
</evidence>